<dbReference type="SUPFAM" id="SSF51445">
    <property type="entry name" value="(Trans)glycosidases"/>
    <property type="match status" value="1"/>
</dbReference>
<keyword evidence="2" id="KW-0378">Hydrolase</keyword>
<dbReference type="InterPro" id="IPR001944">
    <property type="entry name" value="Glycoside_Hdrlase_35"/>
</dbReference>
<feature type="non-terminal residue" evidence="5">
    <location>
        <position position="1"/>
    </location>
</feature>
<dbReference type="InterPro" id="IPR008979">
    <property type="entry name" value="Galactose-bd-like_sf"/>
</dbReference>
<dbReference type="InterPro" id="IPR000772">
    <property type="entry name" value="Ricin_B_lectin"/>
</dbReference>
<dbReference type="Proteomes" id="UP001597045">
    <property type="component" value="Unassembled WGS sequence"/>
</dbReference>
<keyword evidence="3" id="KW-0326">Glycosidase</keyword>
<dbReference type="InterPro" id="IPR017853">
    <property type="entry name" value="GH"/>
</dbReference>
<dbReference type="Pfam" id="PF14200">
    <property type="entry name" value="RicinB_lectin_2"/>
    <property type="match status" value="2"/>
</dbReference>
<dbReference type="SUPFAM" id="SSF50370">
    <property type="entry name" value="Ricin B-like lectins"/>
    <property type="match status" value="1"/>
</dbReference>
<proteinExistence type="inferred from homology"/>
<gene>
    <name evidence="5" type="ORF">ACFQ1S_12815</name>
</gene>
<evidence type="ECO:0000256" key="1">
    <source>
        <dbReference type="ARBA" id="ARBA00009809"/>
    </source>
</evidence>
<evidence type="ECO:0000313" key="6">
    <source>
        <dbReference type="Proteomes" id="UP001597045"/>
    </source>
</evidence>
<dbReference type="InterPro" id="IPR048912">
    <property type="entry name" value="BetaGal1-like_ABD1"/>
</dbReference>
<dbReference type="PRINTS" id="PR00742">
    <property type="entry name" value="GLHYDRLASE35"/>
</dbReference>
<dbReference type="Gene3D" id="2.80.10.50">
    <property type="match status" value="2"/>
</dbReference>
<dbReference type="Gene3D" id="2.60.120.260">
    <property type="entry name" value="Galactose-binding domain-like"/>
    <property type="match status" value="2"/>
</dbReference>
<dbReference type="InterPro" id="IPR048913">
    <property type="entry name" value="BetaGal_gal-bd"/>
</dbReference>
<reference evidence="6" key="1">
    <citation type="journal article" date="2019" name="Int. J. Syst. Evol. Microbiol.">
        <title>The Global Catalogue of Microorganisms (GCM) 10K type strain sequencing project: providing services to taxonomists for standard genome sequencing and annotation.</title>
        <authorList>
            <consortium name="The Broad Institute Genomics Platform"/>
            <consortium name="The Broad Institute Genome Sequencing Center for Infectious Disease"/>
            <person name="Wu L."/>
            <person name="Ma J."/>
        </authorList>
    </citation>
    <scope>NUCLEOTIDE SEQUENCE [LARGE SCALE GENOMIC DNA]</scope>
    <source>
        <strain evidence="6">JCM 31486</strain>
    </source>
</reference>
<dbReference type="Pfam" id="PF01301">
    <property type="entry name" value="Glyco_hydro_35"/>
    <property type="match status" value="1"/>
</dbReference>
<evidence type="ECO:0000259" key="4">
    <source>
        <dbReference type="SMART" id="SM00458"/>
    </source>
</evidence>
<dbReference type="SUPFAM" id="SSF49785">
    <property type="entry name" value="Galactose-binding domain-like"/>
    <property type="match status" value="1"/>
</dbReference>
<comment type="caution">
    <text evidence="5">The sequence shown here is derived from an EMBL/GenBank/DDBJ whole genome shotgun (WGS) entry which is preliminary data.</text>
</comment>
<dbReference type="EMBL" id="JBHTIS010000631">
    <property type="protein sequence ID" value="MFD1046374.1"/>
    <property type="molecule type" value="Genomic_DNA"/>
</dbReference>
<feature type="domain" description="Ricin B lectin" evidence="4">
    <location>
        <begin position="377"/>
        <end position="510"/>
    </location>
</feature>
<evidence type="ECO:0000256" key="3">
    <source>
        <dbReference type="ARBA" id="ARBA00023295"/>
    </source>
</evidence>
<sequence>LSGGDAAQIADCRRAFPTVPAMSGELYPGWLTHWAESAMASPRDITGTLRALMDGKLSFNIYVIHGGTNFGYTAGANASDDGGNYQPHVTSYDYGAPITEQGRPTVLYTSYRNLIASYVGTLPDIPATPQTVTGVTVTPTPYASLWDNLPSATQAVDPRPMETYGQNSGFMLYRRSLSGFTGGALAVNSVHDYATVFLDGKYQGGISRTAVPSSYAGPLKVTTGNSLTLPSGTRLDILVEGLGRINFGHGLVDRKGITQQVTAAGQVLANWETYPLPVDESYVANLRPVVSDPNRPGLFFRTTFTLSAVGDTFLDMTGWTHGLVWVNGNNLGRYWRIGPQNRLFCPAQWLTTGTNEIVVLDLHQLTPAPVQFKASAADGFTITNRRSGKVLDVPGSSRTQGTQLIQYAPNGGANQQWRISDAGTITNVSSGMLVDVEGAATNDGARVIQWPSNGGDNQQWRLTPVDGGHVKIVSVHSGKLIGVAGDSTGDSAEIVQQTDTGTTSQHWTVTSL</sequence>
<dbReference type="Pfam" id="PF21467">
    <property type="entry name" value="BetaGal_gal-bd"/>
    <property type="match status" value="1"/>
</dbReference>
<accession>A0ABW3MAR4</accession>
<comment type="similarity">
    <text evidence="1">Belongs to the glycosyl hydrolase 35 family.</text>
</comment>
<dbReference type="InterPro" id="IPR031330">
    <property type="entry name" value="Gly_Hdrlase_35_cat"/>
</dbReference>
<dbReference type="InterPro" id="IPR035992">
    <property type="entry name" value="Ricin_B-like_lectins"/>
</dbReference>
<dbReference type="PANTHER" id="PTHR23421">
    <property type="entry name" value="BETA-GALACTOSIDASE RELATED"/>
    <property type="match status" value="1"/>
</dbReference>
<evidence type="ECO:0000256" key="2">
    <source>
        <dbReference type="ARBA" id="ARBA00022801"/>
    </source>
</evidence>
<evidence type="ECO:0000313" key="5">
    <source>
        <dbReference type="EMBL" id="MFD1046374.1"/>
    </source>
</evidence>
<dbReference type="PROSITE" id="PS50231">
    <property type="entry name" value="RICIN_B_LECTIN"/>
    <property type="match status" value="1"/>
</dbReference>
<name>A0ABW3MAR4_9PSEU</name>
<dbReference type="SMART" id="SM00458">
    <property type="entry name" value="RICIN"/>
    <property type="match status" value="1"/>
</dbReference>
<protein>
    <submittedName>
        <fullName evidence="5">RICIN domain-containing protein</fullName>
    </submittedName>
</protein>
<dbReference type="Pfam" id="PF21317">
    <property type="entry name" value="BetaGal_ABD_1"/>
    <property type="match status" value="1"/>
</dbReference>
<keyword evidence="6" id="KW-1185">Reference proteome</keyword>
<organism evidence="5 6">
    <name type="scientific">Kibdelosporangium lantanae</name>
    <dbReference type="NCBI Taxonomy" id="1497396"/>
    <lineage>
        <taxon>Bacteria</taxon>
        <taxon>Bacillati</taxon>
        <taxon>Actinomycetota</taxon>
        <taxon>Actinomycetes</taxon>
        <taxon>Pseudonocardiales</taxon>
        <taxon>Pseudonocardiaceae</taxon>
        <taxon>Kibdelosporangium</taxon>
    </lineage>
</organism>